<keyword evidence="2 5" id="KW-0812">Transmembrane</keyword>
<evidence type="ECO:0000256" key="1">
    <source>
        <dbReference type="ARBA" id="ARBA00004141"/>
    </source>
</evidence>
<dbReference type="Pfam" id="PF04479">
    <property type="entry name" value="RTA1"/>
    <property type="match status" value="1"/>
</dbReference>
<dbReference type="PANTHER" id="PTHR31465">
    <property type="entry name" value="PROTEIN RTA1-RELATED"/>
    <property type="match status" value="1"/>
</dbReference>
<reference evidence="6" key="2">
    <citation type="journal article" date="2023" name="IMA Fungus">
        <title>Comparative genomic study of the Penicillium genus elucidates a diverse pangenome and 15 lateral gene transfer events.</title>
        <authorList>
            <person name="Petersen C."/>
            <person name="Sorensen T."/>
            <person name="Nielsen M.R."/>
            <person name="Sondergaard T.E."/>
            <person name="Sorensen J.L."/>
            <person name="Fitzpatrick D.A."/>
            <person name="Frisvad J.C."/>
            <person name="Nielsen K.L."/>
        </authorList>
    </citation>
    <scope>NUCLEOTIDE SEQUENCE</scope>
    <source>
        <strain evidence="6">IBT 20477</strain>
    </source>
</reference>
<dbReference type="EMBL" id="JAPQKQ010000006">
    <property type="protein sequence ID" value="KAJ5193528.1"/>
    <property type="molecule type" value="Genomic_DNA"/>
</dbReference>
<accession>A0A9W9JAJ9</accession>
<dbReference type="AlphaFoldDB" id="A0A9W9JAJ9"/>
<protein>
    <submittedName>
        <fullName evidence="6">Uncharacterized protein</fullName>
    </submittedName>
</protein>
<gene>
    <name evidence="6" type="ORF">N7449_009670</name>
</gene>
<feature type="transmembrane region" description="Helical" evidence="5">
    <location>
        <begin position="168"/>
        <end position="193"/>
    </location>
</feature>
<keyword evidence="4 5" id="KW-0472">Membrane</keyword>
<dbReference type="Proteomes" id="UP001150942">
    <property type="component" value="Unassembled WGS sequence"/>
</dbReference>
<evidence type="ECO:0000256" key="5">
    <source>
        <dbReference type="SAM" id="Phobius"/>
    </source>
</evidence>
<feature type="transmembrane region" description="Helical" evidence="5">
    <location>
        <begin position="248"/>
        <end position="268"/>
    </location>
</feature>
<evidence type="ECO:0000256" key="3">
    <source>
        <dbReference type="ARBA" id="ARBA00022989"/>
    </source>
</evidence>
<sequence>MVFHLYHYNPSLAAAVIFIILFAATTGLHFFQMVKPRTWFFIAFCCGGICERAPEHPDRLTWFGTDINLHGFLVEIIGYIGKTTPDTLGAYTIQSIFLLVAPALFAASIYMELGRIVDLVDGGHYLFFRRSWLTRIFVTGDVLSFLMQGGGGGLMGSDNADSRDTGSYLIVGGLFVQIVFFGCFIVTALLFHIRIHRKPTQRVLTNRPPFLRHLVALYATSLLIFVRSIVRVIEFIQGFDGFVISHEIFIYLFDAVLMLAVMFIMNWVHPSEVKTLLTGGKTCKGFQLVDYSEVA</sequence>
<evidence type="ECO:0000313" key="7">
    <source>
        <dbReference type="Proteomes" id="UP001150942"/>
    </source>
</evidence>
<keyword evidence="3 5" id="KW-1133">Transmembrane helix</keyword>
<proteinExistence type="predicted"/>
<feature type="transmembrane region" description="Helical" evidence="5">
    <location>
        <begin position="91"/>
        <end position="111"/>
    </location>
</feature>
<keyword evidence="7" id="KW-1185">Reference proteome</keyword>
<feature type="transmembrane region" description="Helical" evidence="5">
    <location>
        <begin position="214"/>
        <end position="236"/>
    </location>
</feature>
<evidence type="ECO:0000313" key="6">
    <source>
        <dbReference type="EMBL" id="KAJ5193528.1"/>
    </source>
</evidence>
<comment type="subcellular location">
    <subcellularLocation>
        <location evidence="1">Membrane</location>
        <topology evidence="1">Multi-pass membrane protein</topology>
    </subcellularLocation>
</comment>
<evidence type="ECO:0000256" key="4">
    <source>
        <dbReference type="ARBA" id="ARBA00023136"/>
    </source>
</evidence>
<dbReference type="OrthoDB" id="3358017at2759"/>
<comment type="caution">
    <text evidence="6">The sequence shown here is derived from an EMBL/GenBank/DDBJ whole genome shotgun (WGS) entry which is preliminary data.</text>
</comment>
<feature type="transmembrane region" description="Helical" evidence="5">
    <location>
        <begin position="12"/>
        <end position="31"/>
    </location>
</feature>
<dbReference type="GO" id="GO:0016020">
    <property type="term" value="C:membrane"/>
    <property type="evidence" value="ECO:0007669"/>
    <property type="project" value="UniProtKB-SubCell"/>
</dbReference>
<reference evidence="6" key="1">
    <citation type="submission" date="2022-11" db="EMBL/GenBank/DDBJ databases">
        <authorList>
            <person name="Petersen C."/>
        </authorList>
    </citation>
    <scope>NUCLEOTIDE SEQUENCE</scope>
    <source>
        <strain evidence="6">IBT 20477</strain>
    </source>
</reference>
<dbReference type="PANTHER" id="PTHR31465:SF1">
    <property type="entry name" value="PROTEIN RTA1-RELATED"/>
    <property type="match status" value="1"/>
</dbReference>
<name>A0A9W9JAJ9_9EURO</name>
<organism evidence="6 7">
    <name type="scientific">Penicillium cf. viridicatum</name>
    <dbReference type="NCBI Taxonomy" id="2972119"/>
    <lineage>
        <taxon>Eukaryota</taxon>
        <taxon>Fungi</taxon>
        <taxon>Dikarya</taxon>
        <taxon>Ascomycota</taxon>
        <taxon>Pezizomycotina</taxon>
        <taxon>Eurotiomycetes</taxon>
        <taxon>Eurotiomycetidae</taxon>
        <taxon>Eurotiales</taxon>
        <taxon>Aspergillaceae</taxon>
        <taxon>Penicillium</taxon>
    </lineage>
</organism>
<dbReference type="InterPro" id="IPR007568">
    <property type="entry name" value="RTA1"/>
</dbReference>
<evidence type="ECO:0000256" key="2">
    <source>
        <dbReference type="ARBA" id="ARBA00022692"/>
    </source>
</evidence>
<feature type="transmembrane region" description="Helical" evidence="5">
    <location>
        <begin position="132"/>
        <end position="156"/>
    </location>
</feature>